<evidence type="ECO:0000313" key="2">
    <source>
        <dbReference type="EMBL" id="CAB4882898.1"/>
    </source>
</evidence>
<feature type="compositionally biased region" description="Basic residues" evidence="1">
    <location>
        <begin position="240"/>
        <end position="260"/>
    </location>
</feature>
<feature type="compositionally biased region" description="Basic residues" evidence="1">
    <location>
        <begin position="68"/>
        <end position="77"/>
    </location>
</feature>
<organism evidence="2">
    <name type="scientific">freshwater metagenome</name>
    <dbReference type="NCBI Taxonomy" id="449393"/>
    <lineage>
        <taxon>unclassified sequences</taxon>
        <taxon>metagenomes</taxon>
        <taxon>ecological metagenomes</taxon>
    </lineage>
</organism>
<feature type="region of interest" description="Disordered" evidence="1">
    <location>
        <begin position="240"/>
        <end position="279"/>
    </location>
</feature>
<protein>
    <submittedName>
        <fullName evidence="2">Unannotated protein</fullName>
    </submittedName>
</protein>
<feature type="compositionally biased region" description="Basic and acidic residues" evidence="1">
    <location>
        <begin position="37"/>
        <end position="47"/>
    </location>
</feature>
<accession>A0A6J7EMG6</accession>
<name>A0A6J7EMG6_9ZZZZ</name>
<dbReference type="EMBL" id="CAFBLQ010000218">
    <property type="protein sequence ID" value="CAB4882898.1"/>
    <property type="molecule type" value="Genomic_DNA"/>
</dbReference>
<dbReference type="AlphaFoldDB" id="A0A6J7EMG6"/>
<sequence length="279" mass="31019">MRPSPPTARRRRDEARTARHQPRPPGPDSQPACPARGRGDRGRDLRRTAAPCDAGGRRSGRALPAHGPARRACRHSQRQSSRGDCDERRTHRAARGVHRRPAGARSLPLLDRHLGTGAYPGAHRRNAAAARDRARRRCDARLRPARRHLRPLARGAQCARRPAGRGHRLLVAARRSRGGPGAPRARASGLPRRLRRQAHARQGGRGAARSLARAAAHERRRARTCGRRNERCWSPALRRHRGRRARARGAARSLLRRRPRRDPLGRDAGLPRALGAGRE</sequence>
<feature type="compositionally biased region" description="Low complexity" evidence="1">
    <location>
        <begin position="182"/>
        <end position="191"/>
    </location>
</feature>
<feature type="compositionally biased region" description="Basic residues" evidence="1">
    <location>
        <begin position="90"/>
        <end position="102"/>
    </location>
</feature>
<reference evidence="2" key="1">
    <citation type="submission" date="2020-05" db="EMBL/GenBank/DDBJ databases">
        <authorList>
            <person name="Chiriac C."/>
            <person name="Salcher M."/>
            <person name="Ghai R."/>
            <person name="Kavagutti S V."/>
        </authorList>
    </citation>
    <scope>NUCLEOTIDE SEQUENCE</scope>
</reference>
<gene>
    <name evidence="2" type="ORF">UFOPK3423_01525</name>
</gene>
<feature type="region of interest" description="Disordered" evidence="1">
    <location>
        <begin position="1"/>
        <end position="136"/>
    </location>
</feature>
<feature type="region of interest" description="Disordered" evidence="1">
    <location>
        <begin position="175"/>
        <end position="228"/>
    </location>
</feature>
<proteinExistence type="predicted"/>
<evidence type="ECO:0000256" key="1">
    <source>
        <dbReference type="SAM" id="MobiDB-lite"/>
    </source>
</evidence>